<feature type="compositionally biased region" description="Acidic residues" evidence="2">
    <location>
        <begin position="276"/>
        <end position="309"/>
    </location>
</feature>
<comment type="caution">
    <text evidence="3">The sequence shown here is derived from an EMBL/GenBank/DDBJ whole genome shotgun (WGS) entry which is preliminary data.</text>
</comment>
<feature type="region of interest" description="Disordered" evidence="2">
    <location>
        <begin position="456"/>
        <end position="503"/>
    </location>
</feature>
<gene>
    <name evidence="3" type="ORF">FB45DRAFT_1038393</name>
</gene>
<name>A0AAD7F953_9AGAR</name>
<keyword evidence="4" id="KW-1185">Reference proteome</keyword>
<feature type="region of interest" description="Disordered" evidence="2">
    <location>
        <begin position="565"/>
        <end position="620"/>
    </location>
</feature>
<feature type="compositionally biased region" description="Polar residues" evidence="2">
    <location>
        <begin position="596"/>
        <end position="620"/>
    </location>
</feature>
<organism evidence="3 4">
    <name type="scientific">Roridomyces roridus</name>
    <dbReference type="NCBI Taxonomy" id="1738132"/>
    <lineage>
        <taxon>Eukaryota</taxon>
        <taxon>Fungi</taxon>
        <taxon>Dikarya</taxon>
        <taxon>Basidiomycota</taxon>
        <taxon>Agaricomycotina</taxon>
        <taxon>Agaricomycetes</taxon>
        <taxon>Agaricomycetidae</taxon>
        <taxon>Agaricales</taxon>
        <taxon>Marasmiineae</taxon>
        <taxon>Mycenaceae</taxon>
        <taxon>Roridomyces</taxon>
    </lineage>
</organism>
<feature type="region of interest" description="Disordered" evidence="2">
    <location>
        <begin position="263"/>
        <end position="318"/>
    </location>
</feature>
<proteinExistence type="predicted"/>
<evidence type="ECO:0000313" key="3">
    <source>
        <dbReference type="EMBL" id="KAJ7609932.1"/>
    </source>
</evidence>
<evidence type="ECO:0000313" key="4">
    <source>
        <dbReference type="Proteomes" id="UP001221142"/>
    </source>
</evidence>
<reference evidence="3" key="1">
    <citation type="submission" date="2023-03" db="EMBL/GenBank/DDBJ databases">
        <title>Massive genome expansion in bonnet fungi (Mycena s.s.) driven by repeated elements and novel gene families across ecological guilds.</title>
        <authorList>
            <consortium name="Lawrence Berkeley National Laboratory"/>
            <person name="Harder C.B."/>
            <person name="Miyauchi S."/>
            <person name="Viragh M."/>
            <person name="Kuo A."/>
            <person name="Thoen E."/>
            <person name="Andreopoulos B."/>
            <person name="Lu D."/>
            <person name="Skrede I."/>
            <person name="Drula E."/>
            <person name="Henrissat B."/>
            <person name="Morin E."/>
            <person name="Kohler A."/>
            <person name="Barry K."/>
            <person name="LaButti K."/>
            <person name="Morin E."/>
            <person name="Salamov A."/>
            <person name="Lipzen A."/>
            <person name="Mereny Z."/>
            <person name="Hegedus B."/>
            <person name="Baldrian P."/>
            <person name="Stursova M."/>
            <person name="Weitz H."/>
            <person name="Taylor A."/>
            <person name="Grigoriev I.V."/>
            <person name="Nagy L.G."/>
            <person name="Martin F."/>
            <person name="Kauserud H."/>
        </authorList>
    </citation>
    <scope>NUCLEOTIDE SEQUENCE</scope>
    <source>
        <strain evidence="3">9284</strain>
    </source>
</reference>
<dbReference type="AlphaFoldDB" id="A0AAD7F953"/>
<dbReference type="EMBL" id="JARKIF010000037">
    <property type="protein sequence ID" value="KAJ7609932.1"/>
    <property type="molecule type" value="Genomic_DNA"/>
</dbReference>
<dbReference type="Proteomes" id="UP001221142">
    <property type="component" value="Unassembled WGS sequence"/>
</dbReference>
<accession>A0AAD7F953</accession>
<keyword evidence="1" id="KW-0175">Coiled coil</keyword>
<protein>
    <submittedName>
        <fullName evidence="3">Uncharacterized protein</fullName>
    </submittedName>
</protein>
<evidence type="ECO:0000256" key="1">
    <source>
        <dbReference type="SAM" id="Coils"/>
    </source>
</evidence>
<feature type="coiled-coil region" evidence="1">
    <location>
        <begin position="119"/>
        <end position="224"/>
    </location>
</feature>
<feature type="compositionally biased region" description="Basic and acidic residues" evidence="2">
    <location>
        <begin position="580"/>
        <end position="595"/>
    </location>
</feature>
<sequence>MDESKTVNDLTYLAGYLKESRARIESLQQELEDQRNTSLSNEIQKRAQYEAGIRGLLSEHKAQLQALKEDNVVLRQWNATLDSTLTKVKKENAVRVNSSSYATTMKRVYSLQDDEASVLHAERSAKQDLENKCKALESRVKEVNELAARAMCEKVDVEKALDAMRTDYQAANKKAGELQRVSDRLSSAEYATRTTQEEANAELRSQFEALRSRKKEQSEQLKKRCGELVRYDAREITTERDVLRGEYDKKVEEVKMLQKTVVTHRRRLGMSGREDSESEDSESEGSESGDSESEGSESEDSESEEDEAVDTPNPPMEMEKTKFADAQDAYKQFMLGLPTVGIYPMSFVKPVASKKTNLRGYLGQTRANDSFLYLGTYHCHRLNAVFPGGAIPPPTISVKELTNATFPGGRPSWWPNILRQQFPSGTIRVEAMGLNLVGFNAELYNALLARFEKRKRKAANDGKKAGRSRSSRKRKAANDGNDAGSKSRKLNSEKQTEELKQMGAKRALLRTDYHKTVRQIETLRKSECEIPSYLRQINPGFQANLQVLESNQRCGQPECRIKELYTNDSEDEAELAGDPMDAKNSARDSKKREASNDGNDASSKSRKLNSGMTRRSAAAT</sequence>
<evidence type="ECO:0000256" key="2">
    <source>
        <dbReference type="SAM" id="MobiDB-lite"/>
    </source>
</evidence>
<feature type="compositionally biased region" description="Basic and acidic residues" evidence="2">
    <location>
        <begin position="490"/>
        <end position="500"/>
    </location>
</feature>
<feature type="compositionally biased region" description="Basic residues" evidence="2">
    <location>
        <begin position="465"/>
        <end position="475"/>
    </location>
</feature>